<accession>G8U0J6</accession>
<evidence type="ECO:0000313" key="2">
    <source>
        <dbReference type="EMBL" id="AEW04218.1"/>
    </source>
</evidence>
<evidence type="ECO:0000259" key="1">
    <source>
        <dbReference type="PROSITE" id="PS51832"/>
    </source>
</evidence>
<dbReference type="PANTHER" id="PTHR45228:SF5">
    <property type="entry name" value="CYCLIC DI-GMP PHOSPHODIESTERASE VC_1348-RELATED"/>
    <property type="match status" value="1"/>
</dbReference>
<dbReference type="KEGG" id="sap:Sulac_0711"/>
<reference evidence="3" key="1">
    <citation type="submission" date="2011-12" db="EMBL/GenBank/DDBJ databases">
        <title>The complete genome of chromosome of Sulfobacillus acidophilus DSM 10332.</title>
        <authorList>
            <person name="Lucas S."/>
            <person name="Han J."/>
            <person name="Lapidus A."/>
            <person name="Bruce D."/>
            <person name="Goodwin L."/>
            <person name="Pitluck S."/>
            <person name="Peters L."/>
            <person name="Kyrpides N."/>
            <person name="Mavromatis K."/>
            <person name="Ivanova N."/>
            <person name="Mikhailova N."/>
            <person name="Chertkov O."/>
            <person name="Saunders E."/>
            <person name="Detter J.C."/>
            <person name="Tapia R."/>
            <person name="Han C."/>
            <person name="Land M."/>
            <person name="Hauser L."/>
            <person name="Markowitz V."/>
            <person name="Cheng J.-F."/>
            <person name="Hugenholtz P."/>
            <person name="Woyke T."/>
            <person name="Wu D."/>
            <person name="Pukall R."/>
            <person name="Gehrich-Schroeter G."/>
            <person name="Schneider S."/>
            <person name="Klenk H.-P."/>
            <person name="Eisen J.A."/>
        </authorList>
    </citation>
    <scope>NUCLEOTIDE SEQUENCE [LARGE SCALE GENOMIC DNA]</scope>
    <source>
        <strain evidence="3">ATCC 700253 / DSM 10332 / NAL</strain>
    </source>
</reference>
<dbReference type="STRING" id="679936.Sulac_0711"/>
<dbReference type="Gene3D" id="1.10.3210.10">
    <property type="entry name" value="Hypothetical protein af1432"/>
    <property type="match status" value="3"/>
</dbReference>
<protein>
    <submittedName>
        <fullName evidence="2">Metal dependent phosphohydrolase</fullName>
    </submittedName>
</protein>
<reference evidence="2 3" key="2">
    <citation type="journal article" date="2012" name="Stand. Genomic Sci.">
        <title>Complete genome sequence of the moderately thermophilic mineral-sulfide-oxidizing firmicute Sulfobacillus acidophilus type strain (NAL(T)).</title>
        <authorList>
            <person name="Anderson I."/>
            <person name="Chertkov O."/>
            <person name="Chen A."/>
            <person name="Saunders E."/>
            <person name="Lapidus A."/>
            <person name="Nolan M."/>
            <person name="Lucas S."/>
            <person name="Hammon N."/>
            <person name="Deshpande S."/>
            <person name="Cheng J.F."/>
            <person name="Han C."/>
            <person name="Tapia R."/>
            <person name="Goodwin L.A."/>
            <person name="Pitluck S."/>
            <person name="Liolios K."/>
            <person name="Pagani I."/>
            <person name="Ivanova N."/>
            <person name="Mikhailova N."/>
            <person name="Pati A."/>
            <person name="Palaniappan K."/>
            <person name="Land M."/>
            <person name="Pan C."/>
            <person name="Rohde M."/>
            <person name="Pukall R."/>
            <person name="Goker M."/>
            <person name="Detter J.C."/>
            <person name="Woyke T."/>
            <person name="Bristow J."/>
            <person name="Eisen J.A."/>
            <person name="Markowitz V."/>
            <person name="Hugenholtz P."/>
            <person name="Kyrpides N.C."/>
            <person name="Klenk H.P."/>
            <person name="Mavromatis K."/>
        </authorList>
    </citation>
    <scope>NUCLEOTIDE SEQUENCE [LARGE SCALE GENOMIC DNA]</scope>
    <source>
        <strain evidence="3">ATCC 700253 / DSM 10332 / NAL</strain>
    </source>
</reference>
<proteinExistence type="predicted"/>
<keyword evidence="3" id="KW-1185">Reference proteome</keyword>
<organism evidence="2 3">
    <name type="scientific">Sulfobacillus acidophilus (strain ATCC 700253 / DSM 10332 / NAL)</name>
    <dbReference type="NCBI Taxonomy" id="679936"/>
    <lineage>
        <taxon>Bacteria</taxon>
        <taxon>Bacillati</taxon>
        <taxon>Bacillota</taxon>
        <taxon>Clostridia</taxon>
        <taxon>Eubacteriales</taxon>
        <taxon>Clostridiales Family XVII. Incertae Sedis</taxon>
        <taxon>Sulfobacillus</taxon>
    </lineage>
</organism>
<sequence>MNTRSLSLATLIATLSRALDLTEGEPLGHAIRSCWIGMQLGEALSLGEDERHELFYALLLKDAGCSANSHQVSEWFGTDDRSAKYELKSVNWSRLSHAVRYAVAQTKPGAPWRERLTAIANIARRGPQAARTLVEMRCTRGADLVRELGWVSLAPDAVLNLDEHWDGSGQPRGLRGHEIPLLGRILSLAQTVEMFWSRFGPEAARDVARSRRGSWFDPELVDAWLSMSADDTLFTQLAALNLPHQIASYDPKPRSLPWDDHAVLLPIAQVFADIVDTKSSWTASHSWRTAHYAKSLTEILGEPPALQEAALLAGLFHDLGKLGVSNLILDKPGPLSPAERAAIETHPQMTYTLLEPLVPLHMIAEGAAAHHERLDGTGYYRHLKGPHIPYLGQIVAVADVHDALAHARPYRRALSTEDVLAIMRSDRTTKLSPDVFDALEWGLLNQPERFVPTA</sequence>
<dbReference type="InterPro" id="IPR052020">
    <property type="entry name" value="Cyclic_di-GMP/3'3'-cGAMP_PDE"/>
</dbReference>
<feature type="domain" description="HD-GYP" evidence="1">
    <location>
        <begin position="260"/>
        <end position="454"/>
    </location>
</feature>
<dbReference type="AlphaFoldDB" id="G8U0J6"/>
<dbReference type="SUPFAM" id="SSF109604">
    <property type="entry name" value="HD-domain/PDEase-like"/>
    <property type="match status" value="2"/>
</dbReference>
<dbReference type="Pfam" id="PF13487">
    <property type="entry name" value="HD_5"/>
    <property type="match status" value="2"/>
</dbReference>
<dbReference type="PROSITE" id="PS51832">
    <property type="entry name" value="HD_GYP"/>
    <property type="match status" value="2"/>
</dbReference>
<dbReference type="EMBL" id="CP003179">
    <property type="protein sequence ID" value="AEW04218.1"/>
    <property type="molecule type" value="Genomic_DNA"/>
</dbReference>
<dbReference type="HOGENOM" id="CLU_040286_2_0_9"/>
<dbReference type="InterPro" id="IPR003607">
    <property type="entry name" value="HD/PDEase_dom"/>
</dbReference>
<dbReference type="Proteomes" id="UP000005439">
    <property type="component" value="Chromosome"/>
</dbReference>
<gene>
    <name evidence="2" type="ordered locus">Sulac_0711</name>
</gene>
<dbReference type="CDD" id="cd00077">
    <property type="entry name" value="HDc"/>
    <property type="match status" value="1"/>
</dbReference>
<evidence type="ECO:0000313" key="3">
    <source>
        <dbReference type="Proteomes" id="UP000005439"/>
    </source>
</evidence>
<dbReference type="PANTHER" id="PTHR45228">
    <property type="entry name" value="CYCLIC DI-GMP PHOSPHODIESTERASE TM_0186-RELATED"/>
    <property type="match status" value="1"/>
</dbReference>
<dbReference type="PATRIC" id="fig|679936.5.peg.761"/>
<dbReference type="SMART" id="SM00471">
    <property type="entry name" value="HDc"/>
    <property type="match status" value="1"/>
</dbReference>
<feature type="domain" description="HD-GYP" evidence="1">
    <location>
        <begin position="4"/>
        <end position="240"/>
    </location>
</feature>
<dbReference type="InterPro" id="IPR037522">
    <property type="entry name" value="HD_GYP_dom"/>
</dbReference>
<name>G8U0J6_SULAD</name>